<keyword evidence="1" id="KW-0812">Transmembrane</keyword>
<dbReference type="RefSeq" id="WP_171701828.1">
    <property type="nucleotide sequence ID" value="NZ_JABFHI010000002.1"/>
</dbReference>
<evidence type="ECO:0000256" key="1">
    <source>
        <dbReference type="SAM" id="Phobius"/>
    </source>
</evidence>
<proteinExistence type="predicted"/>
<feature type="transmembrane region" description="Helical" evidence="1">
    <location>
        <begin position="48"/>
        <end position="70"/>
    </location>
</feature>
<protein>
    <submittedName>
        <fullName evidence="2">DUF2970 domain-containing protein</fullName>
    </submittedName>
</protein>
<keyword evidence="1" id="KW-1133">Transmembrane helix</keyword>
<accession>A0A7Y3TZ73</accession>
<dbReference type="EMBL" id="JABFHI010000002">
    <property type="protein sequence ID" value="NOG31369.1"/>
    <property type="molecule type" value="Genomic_DNA"/>
</dbReference>
<gene>
    <name evidence="2" type="ORF">HLB35_05580</name>
</gene>
<organism evidence="2 3">
    <name type="scientific">Vreelandella azerica</name>
    <dbReference type="NCBI Taxonomy" id="2732867"/>
    <lineage>
        <taxon>Bacteria</taxon>
        <taxon>Pseudomonadati</taxon>
        <taxon>Pseudomonadota</taxon>
        <taxon>Gammaproteobacteria</taxon>
        <taxon>Oceanospirillales</taxon>
        <taxon>Halomonadaceae</taxon>
        <taxon>Vreelandella</taxon>
    </lineage>
</organism>
<reference evidence="2 3" key="2">
    <citation type="submission" date="2020-06" db="EMBL/GenBank/DDBJ databases">
        <title>Halomonas songnenensis sp. nov., a moderately halophilic bacterium isolated from saline and alkaline soils.</title>
        <authorList>
            <person name="Jiang J."/>
            <person name="Pan Y."/>
        </authorList>
    </citation>
    <scope>NUCLEOTIDE SEQUENCE [LARGE SCALE GENOMIC DNA]</scope>
    <source>
        <strain evidence="2 3">TBZ9</strain>
    </source>
</reference>
<dbReference type="AlphaFoldDB" id="A0A7Y3TZ73"/>
<comment type="caution">
    <text evidence="2">The sequence shown here is derived from an EMBL/GenBank/DDBJ whole genome shotgun (WGS) entry which is preliminary data.</text>
</comment>
<keyword evidence="3" id="KW-1185">Reference proteome</keyword>
<sequence>MSKNDNKTPPSAKPSFRQVVGSVLAAMFGVQKRSNLERDNNQSNATPYIIVALVLAVIFILILVFVANIASR</sequence>
<dbReference type="InterPro" id="IPR021344">
    <property type="entry name" value="DUF2970"/>
</dbReference>
<evidence type="ECO:0000313" key="2">
    <source>
        <dbReference type="EMBL" id="NOG31369.1"/>
    </source>
</evidence>
<reference evidence="2 3" key="1">
    <citation type="submission" date="2020-05" db="EMBL/GenBank/DDBJ databases">
        <authorList>
            <person name="Ruan W."/>
            <person name="Jeon C.O."/>
            <person name="Chun B.H."/>
        </authorList>
    </citation>
    <scope>NUCLEOTIDE SEQUENCE [LARGE SCALE GENOMIC DNA]</scope>
    <source>
        <strain evidence="2 3">TBZ9</strain>
    </source>
</reference>
<keyword evidence="1" id="KW-0472">Membrane</keyword>
<name>A0A7Y3TZ73_9GAMM</name>
<dbReference type="Proteomes" id="UP000588806">
    <property type="component" value="Unassembled WGS sequence"/>
</dbReference>
<dbReference type="Pfam" id="PF11174">
    <property type="entry name" value="DUF2970"/>
    <property type="match status" value="1"/>
</dbReference>
<evidence type="ECO:0000313" key="3">
    <source>
        <dbReference type="Proteomes" id="UP000588806"/>
    </source>
</evidence>